<dbReference type="GO" id="GO:0016791">
    <property type="term" value="F:phosphatase activity"/>
    <property type="evidence" value="ECO:0007669"/>
    <property type="project" value="UniProtKB-ARBA"/>
</dbReference>
<comment type="caution">
    <text evidence="1">The sequence shown here is derived from an EMBL/GenBank/DDBJ whole genome shotgun (WGS) entry which is preliminary data.</text>
</comment>
<dbReference type="STRING" id="53326.A0A016WEA5"/>
<dbReference type="Gene3D" id="3.40.50.1240">
    <property type="entry name" value="Phosphoglycerate mutase-like"/>
    <property type="match status" value="1"/>
</dbReference>
<dbReference type="InterPro" id="IPR029033">
    <property type="entry name" value="His_PPase_superfam"/>
</dbReference>
<keyword evidence="2" id="KW-1185">Reference proteome</keyword>
<sequence>QLAILRNSLCSTNRADNSKPIAVGRIMAQLFARELVSRSATPKAIFAAPTLASLQTAADIHNYIGKNCGKICVDASLTSDRSGAPYWLSEQEIAQLKYSVDDSYTQEEIELDDRSLKSVAENMKKVLPKLSDKKGIGQ</sequence>
<evidence type="ECO:0000313" key="2">
    <source>
        <dbReference type="Proteomes" id="UP000024635"/>
    </source>
</evidence>
<protein>
    <submittedName>
        <fullName evidence="1">Uncharacterized protein</fullName>
    </submittedName>
</protein>
<dbReference type="OrthoDB" id="414418at2759"/>
<accession>A0A016WEA5</accession>
<proteinExistence type="predicted"/>
<evidence type="ECO:0000313" key="1">
    <source>
        <dbReference type="EMBL" id="EYC38159.1"/>
    </source>
</evidence>
<dbReference type="Proteomes" id="UP000024635">
    <property type="component" value="Unassembled WGS sequence"/>
</dbReference>
<feature type="non-terminal residue" evidence="1">
    <location>
        <position position="1"/>
    </location>
</feature>
<name>A0A016WEA5_9BILA</name>
<dbReference type="AlphaFoldDB" id="A0A016WEA5"/>
<dbReference type="EMBL" id="JARK01000338">
    <property type="protein sequence ID" value="EYC38159.1"/>
    <property type="molecule type" value="Genomic_DNA"/>
</dbReference>
<organism evidence="1 2">
    <name type="scientific">Ancylostoma ceylanicum</name>
    <dbReference type="NCBI Taxonomy" id="53326"/>
    <lineage>
        <taxon>Eukaryota</taxon>
        <taxon>Metazoa</taxon>
        <taxon>Ecdysozoa</taxon>
        <taxon>Nematoda</taxon>
        <taxon>Chromadorea</taxon>
        <taxon>Rhabditida</taxon>
        <taxon>Rhabditina</taxon>
        <taxon>Rhabditomorpha</taxon>
        <taxon>Strongyloidea</taxon>
        <taxon>Ancylostomatidae</taxon>
        <taxon>Ancylostomatinae</taxon>
        <taxon>Ancylostoma</taxon>
    </lineage>
</organism>
<gene>
    <name evidence="1" type="primary">Acey_s0738.g1951</name>
    <name evidence="1" type="ORF">Y032_0738g1951</name>
</gene>
<reference evidence="2" key="1">
    <citation type="journal article" date="2015" name="Nat. Genet.">
        <title>The genome and transcriptome of the zoonotic hookworm Ancylostoma ceylanicum identify infection-specific gene families.</title>
        <authorList>
            <person name="Schwarz E.M."/>
            <person name="Hu Y."/>
            <person name="Antoshechkin I."/>
            <person name="Miller M.M."/>
            <person name="Sternberg P.W."/>
            <person name="Aroian R.V."/>
        </authorList>
    </citation>
    <scope>NUCLEOTIDE SEQUENCE</scope>
    <source>
        <strain evidence="2">HY135</strain>
    </source>
</reference>